<organism evidence="1 2">
    <name type="scientific">Spirosoma linguale (strain ATCC 33905 / DSM 74 / LMG 10896 / Claus 1)</name>
    <dbReference type="NCBI Taxonomy" id="504472"/>
    <lineage>
        <taxon>Bacteria</taxon>
        <taxon>Pseudomonadati</taxon>
        <taxon>Bacteroidota</taxon>
        <taxon>Cytophagia</taxon>
        <taxon>Cytophagales</taxon>
        <taxon>Cytophagaceae</taxon>
        <taxon>Spirosoma</taxon>
    </lineage>
</organism>
<gene>
    <name evidence="1" type="ordered locus">Slin_0187</name>
</gene>
<sequence>MGALIVYISPKQYANIICQRQQCPTGKRLSIGYCYVHFFKKGIAYYKSSGFSTYTLYPFLNQVL</sequence>
<dbReference type="EMBL" id="CP001769">
    <property type="protein sequence ID" value="ADB36252.1"/>
    <property type="molecule type" value="Genomic_DNA"/>
</dbReference>
<keyword evidence="2" id="KW-1185">Reference proteome</keyword>
<name>D2QCE1_SPILD</name>
<dbReference type="RefSeq" id="WP_012924804.1">
    <property type="nucleotide sequence ID" value="NC_013730.1"/>
</dbReference>
<accession>D2QCE1</accession>
<dbReference type="AlphaFoldDB" id="D2QCE1"/>
<reference evidence="1 2" key="1">
    <citation type="journal article" date="2010" name="Stand. Genomic Sci.">
        <title>Complete genome sequence of Spirosoma linguale type strain (1).</title>
        <authorList>
            <person name="Lail K."/>
            <person name="Sikorski J."/>
            <person name="Saunders E."/>
            <person name="Lapidus A."/>
            <person name="Glavina Del Rio T."/>
            <person name="Copeland A."/>
            <person name="Tice H."/>
            <person name="Cheng J.-F."/>
            <person name="Lucas S."/>
            <person name="Nolan M."/>
            <person name="Bruce D."/>
            <person name="Goodwin L."/>
            <person name="Pitluck S."/>
            <person name="Ivanova N."/>
            <person name="Mavromatis K."/>
            <person name="Ovchinnikova G."/>
            <person name="Pati A."/>
            <person name="Chen A."/>
            <person name="Palaniappan K."/>
            <person name="Land M."/>
            <person name="Hauser L."/>
            <person name="Chang Y.-J."/>
            <person name="Jeffries C.D."/>
            <person name="Chain P."/>
            <person name="Brettin T."/>
            <person name="Detter J.C."/>
            <person name="Schuetze A."/>
            <person name="Rohde M."/>
            <person name="Tindall B.J."/>
            <person name="Goeker M."/>
            <person name="Bristow J."/>
            <person name="Eisen J.A."/>
            <person name="Markowitz V."/>
            <person name="Hugenholtz P."/>
            <person name="Kyrpides N.C."/>
            <person name="Klenk H.-P."/>
            <person name="Chen F."/>
        </authorList>
    </citation>
    <scope>NUCLEOTIDE SEQUENCE [LARGE SCALE GENOMIC DNA]</scope>
    <source>
        <strain evidence="2">ATCC 33905 / DSM 74 / LMG 10896 / Claus 1</strain>
    </source>
</reference>
<dbReference type="STRING" id="504472.Slin_0187"/>
<dbReference type="KEGG" id="sli:Slin_0187"/>
<evidence type="ECO:0000313" key="2">
    <source>
        <dbReference type="Proteomes" id="UP000002028"/>
    </source>
</evidence>
<dbReference type="Proteomes" id="UP000002028">
    <property type="component" value="Chromosome"/>
</dbReference>
<proteinExistence type="predicted"/>
<protein>
    <submittedName>
        <fullName evidence="1">Uncharacterized protein</fullName>
    </submittedName>
</protein>
<evidence type="ECO:0000313" key="1">
    <source>
        <dbReference type="EMBL" id="ADB36252.1"/>
    </source>
</evidence>
<dbReference type="HOGENOM" id="CLU_2865555_0_0_10"/>